<evidence type="ECO:0000313" key="2">
    <source>
        <dbReference type="EMBL" id="CDW78694.1"/>
    </source>
</evidence>
<dbReference type="Proteomes" id="UP000039865">
    <property type="component" value="Unassembled WGS sequence"/>
</dbReference>
<evidence type="ECO:0000256" key="1">
    <source>
        <dbReference type="SAM" id="Phobius"/>
    </source>
</evidence>
<feature type="transmembrane region" description="Helical" evidence="1">
    <location>
        <begin position="119"/>
        <end position="138"/>
    </location>
</feature>
<feature type="transmembrane region" description="Helical" evidence="1">
    <location>
        <begin position="38"/>
        <end position="56"/>
    </location>
</feature>
<gene>
    <name evidence="2" type="primary">Contig18351.g19496</name>
    <name evidence="2" type="ORF">STYLEM_7676</name>
</gene>
<name>A0A078A8Z8_STYLE</name>
<evidence type="ECO:0000313" key="3">
    <source>
        <dbReference type="Proteomes" id="UP000039865"/>
    </source>
</evidence>
<protein>
    <submittedName>
        <fullName evidence="2">Uncharacterized protein</fullName>
    </submittedName>
</protein>
<feature type="transmembrane region" description="Helical" evidence="1">
    <location>
        <begin position="76"/>
        <end position="98"/>
    </location>
</feature>
<keyword evidence="1" id="KW-1133">Transmembrane helix</keyword>
<feature type="transmembrane region" description="Helical" evidence="1">
    <location>
        <begin position="158"/>
        <end position="179"/>
    </location>
</feature>
<keyword evidence="3" id="KW-1185">Reference proteome</keyword>
<keyword evidence="1" id="KW-0812">Transmembrane</keyword>
<organism evidence="2 3">
    <name type="scientific">Stylonychia lemnae</name>
    <name type="common">Ciliate</name>
    <dbReference type="NCBI Taxonomy" id="5949"/>
    <lineage>
        <taxon>Eukaryota</taxon>
        <taxon>Sar</taxon>
        <taxon>Alveolata</taxon>
        <taxon>Ciliophora</taxon>
        <taxon>Intramacronucleata</taxon>
        <taxon>Spirotrichea</taxon>
        <taxon>Stichotrichia</taxon>
        <taxon>Sporadotrichida</taxon>
        <taxon>Oxytrichidae</taxon>
        <taxon>Stylonychinae</taxon>
        <taxon>Stylonychia</taxon>
    </lineage>
</organism>
<sequence length="205" mass="23804">MSKEQQSAPTNDGSIDHEEMFHTNSYPASVSENKMLTLVIRLLSIGIIVIESYTVYALVKQIYEFVTQVHREPDVVMLITLAYFFSSAYKIAVCTYGYNFATYHTERTPENYQGFFKNLNTSSSIKFFVSAGIGFFLYYHQIRYTHRFGKMETDLVHYIHVVQKILALQVAVSWLYNYLFKRLYSIEITQPRVVDTKAASIKITH</sequence>
<dbReference type="EMBL" id="CCKQ01007337">
    <property type="protein sequence ID" value="CDW78694.1"/>
    <property type="molecule type" value="Genomic_DNA"/>
</dbReference>
<dbReference type="InParanoid" id="A0A078A8Z8"/>
<dbReference type="AlphaFoldDB" id="A0A078A8Z8"/>
<keyword evidence="1" id="KW-0472">Membrane</keyword>
<reference evidence="2 3" key="1">
    <citation type="submission" date="2014-06" db="EMBL/GenBank/DDBJ databases">
        <authorList>
            <person name="Swart Estienne"/>
        </authorList>
    </citation>
    <scope>NUCLEOTIDE SEQUENCE [LARGE SCALE GENOMIC DNA]</scope>
    <source>
        <strain evidence="2 3">130c</strain>
    </source>
</reference>
<accession>A0A078A8Z8</accession>
<proteinExistence type="predicted"/>